<protein>
    <recommendedName>
        <fullName evidence="5">Ser-Thr-rich glycosyl-phosphatidyl-inositol-anchored membrane family-domain-containing protein</fullName>
    </recommendedName>
</protein>
<sequence length="275" mass="27693">MLTLMISCLFFSFQLARALPLLVRDVFDPTITSPTASTVWQSGQTVTVTWDTSNIPSQLSNPIGMVVLGFMANSTDSEHLMLDSPLAQNFNISDGSVSFVVPSVVTRTDYIIALFGDSGNISPTFTIDGISASSSTTETTTGSSSSSSGTSSSSTSTSSASSASSASTQVTTTVSVSSVAGSTTTTESATEASITSTFTSLVTATPSSSSSVSVSTTLSVSSPASSAAGSSSTSSTSSTSASTTVASSNSAWKTNTRQSQTFAFVIAGLLAACLS</sequence>
<evidence type="ECO:0000313" key="3">
    <source>
        <dbReference type="EMBL" id="KAE9405686.1"/>
    </source>
</evidence>
<evidence type="ECO:0008006" key="5">
    <source>
        <dbReference type="Google" id="ProtNLM"/>
    </source>
</evidence>
<feature type="signal peptide" evidence="2">
    <location>
        <begin position="1"/>
        <end position="18"/>
    </location>
</feature>
<dbReference type="OrthoDB" id="2339190at2759"/>
<proteinExistence type="predicted"/>
<organism evidence="3 4">
    <name type="scientific">Gymnopus androsaceus JB14</name>
    <dbReference type="NCBI Taxonomy" id="1447944"/>
    <lineage>
        <taxon>Eukaryota</taxon>
        <taxon>Fungi</taxon>
        <taxon>Dikarya</taxon>
        <taxon>Basidiomycota</taxon>
        <taxon>Agaricomycotina</taxon>
        <taxon>Agaricomycetes</taxon>
        <taxon>Agaricomycetidae</taxon>
        <taxon>Agaricales</taxon>
        <taxon>Marasmiineae</taxon>
        <taxon>Omphalotaceae</taxon>
        <taxon>Gymnopus</taxon>
    </lineage>
</organism>
<accession>A0A6A4I556</accession>
<dbReference type="AlphaFoldDB" id="A0A6A4I556"/>
<feature type="region of interest" description="Disordered" evidence="1">
    <location>
        <begin position="222"/>
        <end position="250"/>
    </location>
</feature>
<evidence type="ECO:0000313" key="4">
    <source>
        <dbReference type="Proteomes" id="UP000799118"/>
    </source>
</evidence>
<feature type="chain" id="PRO_5025510994" description="Ser-Thr-rich glycosyl-phosphatidyl-inositol-anchored membrane family-domain-containing protein" evidence="2">
    <location>
        <begin position="19"/>
        <end position="275"/>
    </location>
</feature>
<evidence type="ECO:0000256" key="1">
    <source>
        <dbReference type="SAM" id="MobiDB-lite"/>
    </source>
</evidence>
<dbReference type="Proteomes" id="UP000799118">
    <property type="component" value="Unassembled WGS sequence"/>
</dbReference>
<dbReference type="EMBL" id="ML769407">
    <property type="protein sequence ID" value="KAE9405686.1"/>
    <property type="molecule type" value="Genomic_DNA"/>
</dbReference>
<reference evidence="3" key="1">
    <citation type="journal article" date="2019" name="Environ. Microbiol.">
        <title>Fungal ecological strategies reflected in gene transcription - a case study of two litter decomposers.</title>
        <authorList>
            <person name="Barbi F."/>
            <person name="Kohler A."/>
            <person name="Barry K."/>
            <person name="Baskaran P."/>
            <person name="Daum C."/>
            <person name="Fauchery L."/>
            <person name="Ihrmark K."/>
            <person name="Kuo A."/>
            <person name="LaButti K."/>
            <person name="Lipzen A."/>
            <person name="Morin E."/>
            <person name="Grigoriev I.V."/>
            <person name="Henrissat B."/>
            <person name="Lindahl B."/>
            <person name="Martin F."/>
        </authorList>
    </citation>
    <scope>NUCLEOTIDE SEQUENCE</scope>
    <source>
        <strain evidence="3">JB14</strain>
    </source>
</reference>
<keyword evidence="2" id="KW-0732">Signal</keyword>
<evidence type="ECO:0000256" key="2">
    <source>
        <dbReference type="SAM" id="SignalP"/>
    </source>
</evidence>
<gene>
    <name evidence="3" type="ORF">BT96DRAFT_1015411</name>
</gene>
<keyword evidence="4" id="KW-1185">Reference proteome</keyword>
<feature type="region of interest" description="Disordered" evidence="1">
    <location>
        <begin position="132"/>
        <end position="164"/>
    </location>
</feature>
<name>A0A6A4I556_9AGAR</name>